<feature type="chain" id="PRO_5023923720" description="Lipoprotein" evidence="1">
    <location>
        <begin position="22"/>
        <end position="107"/>
    </location>
</feature>
<feature type="signal peptide" evidence="1">
    <location>
        <begin position="1"/>
        <end position="21"/>
    </location>
</feature>
<dbReference type="RefSeq" id="WP_151894126.1">
    <property type="nucleotide sequence ID" value="NZ_BKCF01000002.1"/>
</dbReference>
<protein>
    <recommendedName>
        <fullName evidence="4">Lipoprotein</fullName>
    </recommendedName>
</protein>
<name>A0A5J4G258_9FLAO</name>
<dbReference type="PROSITE" id="PS51257">
    <property type="entry name" value="PROKAR_LIPOPROTEIN"/>
    <property type="match status" value="1"/>
</dbReference>
<dbReference type="AlphaFoldDB" id="A0A5J4G258"/>
<dbReference type="OrthoDB" id="1055762at2"/>
<evidence type="ECO:0008006" key="4">
    <source>
        <dbReference type="Google" id="ProtNLM"/>
    </source>
</evidence>
<dbReference type="EMBL" id="BKCF01000002">
    <property type="protein sequence ID" value="GEQ86201.1"/>
    <property type="molecule type" value="Genomic_DNA"/>
</dbReference>
<comment type="caution">
    <text evidence="2">The sequence shown here is derived from an EMBL/GenBank/DDBJ whole genome shotgun (WGS) entry which is preliminary data.</text>
</comment>
<evidence type="ECO:0000313" key="2">
    <source>
        <dbReference type="EMBL" id="GEQ86201.1"/>
    </source>
</evidence>
<reference evidence="2 3" key="1">
    <citation type="submission" date="2019-08" db="EMBL/GenBank/DDBJ databases">
        <title>Ulvibacter marinistellae sp. nov., isolated from a starfish, Patiria pectinifera.</title>
        <authorList>
            <person name="Kawano K."/>
            <person name="Ushijima N."/>
            <person name="Kihara M."/>
            <person name="Itoh H."/>
        </authorList>
    </citation>
    <scope>NUCLEOTIDE SEQUENCE [LARGE SCALE GENOMIC DNA]</scope>
    <source>
        <strain evidence="2 3">KK4</strain>
    </source>
</reference>
<evidence type="ECO:0000313" key="3">
    <source>
        <dbReference type="Proteomes" id="UP000326994"/>
    </source>
</evidence>
<organism evidence="2 3">
    <name type="scientific">Patiriisocius marinistellae</name>
    <dbReference type="NCBI Taxonomy" id="2494560"/>
    <lineage>
        <taxon>Bacteria</taxon>
        <taxon>Pseudomonadati</taxon>
        <taxon>Bacteroidota</taxon>
        <taxon>Flavobacteriia</taxon>
        <taxon>Flavobacteriales</taxon>
        <taxon>Flavobacteriaceae</taxon>
        <taxon>Patiriisocius</taxon>
    </lineage>
</organism>
<gene>
    <name evidence="2" type="ORF">ULMS_17090</name>
</gene>
<proteinExistence type="predicted"/>
<sequence>MKNYLNLISTLILLVFFIACNKDDNSGTLKVINQRDCIFNIFEGTSSGSLIGTVLENETKNFVINIGDLDSEGSFYYADPQDECEGFSGEQFNIVIEDGETTTILLD</sequence>
<dbReference type="Proteomes" id="UP000326994">
    <property type="component" value="Unassembled WGS sequence"/>
</dbReference>
<keyword evidence="1" id="KW-0732">Signal</keyword>
<keyword evidence="3" id="KW-1185">Reference proteome</keyword>
<evidence type="ECO:0000256" key="1">
    <source>
        <dbReference type="SAM" id="SignalP"/>
    </source>
</evidence>
<accession>A0A5J4G258</accession>